<name>A0A392RND6_9FABA</name>
<keyword evidence="1" id="KW-1133">Transmembrane helix</keyword>
<comment type="caution">
    <text evidence="2">The sequence shown here is derived from an EMBL/GenBank/DDBJ whole genome shotgun (WGS) entry which is preliminary data.</text>
</comment>
<protein>
    <submittedName>
        <fullName evidence="2">Uncharacterized protein</fullName>
    </submittedName>
</protein>
<organism evidence="2 3">
    <name type="scientific">Trifolium medium</name>
    <dbReference type="NCBI Taxonomy" id="97028"/>
    <lineage>
        <taxon>Eukaryota</taxon>
        <taxon>Viridiplantae</taxon>
        <taxon>Streptophyta</taxon>
        <taxon>Embryophyta</taxon>
        <taxon>Tracheophyta</taxon>
        <taxon>Spermatophyta</taxon>
        <taxon>Magnoliopsida</taxon>
        <taxon>eudicotyledons</taxon>
        <taxon>Gunneridae</taxon>
        <taxon>Pentapetalae</taxon>
        <taxon>rosids</taxon>
        <taxon>fabids</taxon>
        <taxon>Fabales</taxon>
        <taxon>Fabaceae</taxon>
        <taxon>Papilionoideae</taxon>
        <taxon>50 kb inversion clade</taxon>
        <taxon>NPAAA clade</taxon>
        <taxon>Hologalegina</taxon>
        <taxon>IRL clade</taxon>
        <taxon>Trifolieae</taxon>
        <taxon>Trifolium</taxon>
    </lineage>
</organism>
<feature type="non-terminal residue" evidence="2">
    <location>
        <position position="36"/>
    </location>
</feature>
<keyword evidence="1" id="KW-0472">Membrane</keyword>
<reference evidence="2 3" key="1">
    <citation type="journal article" date="2018" name="Front. Plant Sci.">
        <title>Red Clover (Trifolium pratense) and Zigzag Clover (T. medium) - A Picture of Genomic Similarities and Differences.</title>
        <authorList>
            <person name="Dluhosova J."/>
            <person name="Istvanek J."/>
            <person name="Nedelnik J."/>
            <person name="Repkova J."/>
        </authorList>
    </citation>
    <scope>NUCLEOTIDE SEQUENCE [LARGE SCALE GENOMIC DNA]</scope>
    <source>
        <strain evidence="3">cv. 10/8</strain>
        <tissue evidence="2">Leaf</tissue>
    </source>
</reference>
<keyword evidence="3" id="KW-1185">Reference proteome</keyword>
<accession>A0A392RND6</accession>
<dbReference type="Proteomes" id="UP000265520">
    <property type="component" value="Unassembled WGS sequence"/>
</dbReference>
<evidence type="ECO:0000256" key="1">
    <source>
        <dbReference type="SAM" id="Phobius"/>
    </source>
</evidence>
<keyword evidence="1" id="KW-0812">Transmembrane</keyword>
<feature type="transmembrane region" description="Helical" evidence="1">
    <location>
        <begin position="7"/>
        <end position="29"/>
    </location>
</feature>
<evidence type="ECO:0000313" key="3">
    <source>
        <dbReference type="Proteomes" id="UP000265520"/>
    </source>
</evidence>
<dbReference type="AlphaFoldDB" id="A0A392RND6"/>
<dbReference type="EMBL" id="LXQA010252250">
    <property type="protein sequence ID" value="MCI38123.1"/>
    <property type="molecule type" value="Genomic_DNA"/>
</dbReference>
<proteinExistence type="predicted"/>
<evidence type="ECO:0000313" key="2">
    <source>
        <dbReference type="EMBL" id="MCI38123.1"/>
    </source>
</evidence>
<sequence length="36" mass="4014">MVEKVRMIGCLVLICHRATMGSIVVRWLLTSAVDLV</sequence>